<dbReference type="InterPro" id="IPR045165">
    <property type="entry name" value="Nitrobindin"/>
</dbReference>
<dbReference type="CDD" id="cd07828">
    <property type="entry name" value="lipocalin_heme-bd-THAP4-like"/>
    <property type="match status" value="1"/>
</dbReference>
<feature type="region of interest" description="Disordered" evidence="2">
    <location>
        <begin position="33"/>
        <end position="53"/>
    </location>
</feature>
<keyword evidence="5" id="KW-1185">Reference proteome</keyword>
<dbReference type="PANTHER" id="PTHR15854:SF4">
    <property type="entry name" value="PEROXYNITRITE ISOMERASE THAP4"/>
    <property type="match status" value="1"/>
</dbReference>
<dbReference type="RefSeq" id="WP_179816515.1">
    <property type="nucleotide sequence ID" value="NZ_JACBZD010000002.1"/>
</dbReference>
<dbReference type="SUPFAM" id="SSF50814">
    <property type="entry name" value="Lipocalins"/>
    <property type="match status" value="1"/>
</dbReference>
<organism evidence="4 5">
    <name type="scientific">Allostreptomyces psammosilenae</name>
    <dbReference type="NCBI Taxonomy" id="1892865"/>
    <lineage>
        <taxon>Bacteria</taxon>
        <taxon>Bacillati</taxon>
        <taxon>Actinomycetota</taxon>
        <taxon>Actinomycetes</taxon>
        <taxon>Kitasatosporales</taxon>
        <taxon>Streptomycetaceae</taxon>
        <taxon>Allostreptomyces</taxon>
    </lineage>
</organism>
<evidence type="ECO:0000313" key="4">
    <source>
        <dbReference type="EMBL" id="NYI07522.1"/>
    </source>
</evidence>
<comment type="caution">
    <text evidence="1">Lacks conserved residue(s) required for the propagation of feature annotation.</text>
</comment>
<dbReference type="PANTHER" id="PTHR15854">
    <property type="entry name" value="THAP4 PROTEIN"/>
    <property type="match status" value="1"/>
</dbReference>
<reference evidence="4 5" key="1">
    <citation type="submission" date="2020-07" db="EMBL/GenBank/DDBJ databases">
        <title>Sequencing the genomes of 1000 actinobacteria strains.</title>
        <authorList>
            <person name="Klenk H.-P."/>
        </authorList>
    </citation>
    <scope>NUCLEOTIDE SEQUENCE [LARGE SCALE GENOMIC DNA]</scope>
    <source>
        <strain evidence="4 5">DSM 42178</strain>
    </source>
</reference>
<evidence type="ECO:0000313" key="5">
    <source>
        <dbReference type="Proteomes" id="UP000567795"/>
    </source>
</evidence>
<protein>
    <recommendedName>
        <fullName evidence="1">Ferric nitrobindin-like protein</fullName>
    </recommendedName>
</protein>
<name>A0A853AAX9_9ACTN</name>
<dbReference type="EMBL" id="JACBZD010000002">
    <property type="protein sequence ID" value="NYI07522.1"/>
    <property type="molecule type" value="Genomic_DNA"/>
</dbReference>
<comment type="caution">
    <text evidence="4">The sequence shown here is derived from an EMBL/GenBank/DDBJ whole genome shotgun (WGS) entry which is preliminary data.</text>
</comment>
<comment type="similarity">
    <text evidence="1">Belongs to the nitrobindin family.</text>
</comment>
<comment type="caution">
    <text evidence="1">Lacks the conserved His residue that binds heme iron in the nitrobindin family.</text>
</comment>
<dbReference type="Gene3D" id="2.40.128.20">
    <property type="match status" value="1"/>
</dbReference>
<evidence type="ECO:0000256" key="1">
    <source>
        <dbReference type="HAMAP-Rule" id="MF_01297"/>
    </source>
</evidence>
<dbReference type="HAMAP" id="MF_01297">
    <property type="entry name" value="nitrobindin"/>
    <property type="match status" value="1"/>
</dbReference>
<dbReference type="InterPro" id="IPR012674">
    <property type="entry name" value="Calycin"/>
</dbReference>
<gene>
    <name evidence="4" type="ORF">FHU37_004551</name>
</gene>
<dbReference type="InterPro" id="IPR014878">
    <property type="entry name" value="THAP4-like_heme-bd"/>
</dbReference>
<dbReference type="Pfam" id="PF08768">
    <property type="entry name" value="THAP4_heme-bd"/>
    <property type="match status" value="1"/>
</dbReference>
<evidence type="ECO:0000259" key="3">
    <source>
        <dbReference type="Pfam" id="PF08768"/>
    </source>
</evidence>
<feature type="domain" description="THAP4-like heme-binding" evidence="3">
    <location>
        <begin position="12"/>
        <end position="183"/>
    </location>
</feature>
<proteinExistence type="inferred from homology"/>
<dbReference type="Proteomes" id="UP000567795">
    <property type="component" value="Unassembled WGS sequence"/>
</dbReference>
<evidence type="ECO:0000256" key="2">
    <source>
        <dbReference type="SAM" id="MobiDB-lite"/>
    </source>
</evidence>
<dbReference type="InterPro" id="IPR022939">
    <property type="entry name" value="Nb(III)_bact/plant"/>
</dbReference>
<feature type="short sequence motif" description="GXWXGXG" evidence="1">
    <location>
        <begin position="20"/>
        <end position="26"/>
    </location>
</feature>
<accession>A0A853AAX9</accession>
<dbReference type="AlphaFoldDB" id="A0A853AAX9"/>
<sequence>MIEIPSDLHPDLVPYAFLLGSWKGLGVGQDPHVTDAAPARPVTEGAPTPEPGSFNFSQEVVFGHEGAGRFLSYRSRVWLLDADGKEGRLLTAESGYWRPGPDRQVEVLLAHDEGFVEVWVGERDADRPKIEIVTDAVARTATAIDYSGGHRLYGLVNGDLLWAFDRAAHGEPLKSYLSATLKKQAPQDGIVFDIGGDATGAG</sequence>